<sequence length="115" mass="12498">MTRAASRRRKNLGTCRGRLWSVSGVASSRHMTAALCGRQSTGSGCHRPAAFKSHRTSHFASSRLLCGVTARAIVETLSCAHDGEPSLDATRATREERVSTEPIIYRCQTIVLAQI</sequence>
<dbReference type="Proteomes" id="UP000799440">
    <property type="component" value="Unassembled WGS sequence"/>
</dbReference>
<name>A0A6A6VK49_9PLEO</name>
<protein>
    <submittedName>
        <fullName evidence="1">Uncharacterized protein</fullName>
    </submittedName>
</protein>
<keyword evidence="2" id="KW-1185">Reference proteome</keyword>
<dbReference type="AlphaFoldDB" id="A0A6A6VK49"/>
<reference evidence="1" key="1">
    <citation type="journal article" date="2020" name="Stud. Mycol.">
        <title>101 Dothideomycetes genomes: a test case for predicting lifestyles and emergence of pathogens.</title>
        <authorList>
            <person name="Haridas S."/>
            <person name="Albert R."/>
            <person name="Binder M."/>
            <person name="Bloem J."/>
            <person name="Labutti K."/>
            <person name="Salamov A."/>
            <person name="Andreopoulos B."/>
            <person name="Baker S."/>
            <person name="Barry K."/>
            <person name="Bills G."/>
            <person name="Bluhm B."/>
            <person name="Cannon C."/>
            <person name="Castanera R."/>
            <person name="Culley D."/>
            <person name="Daum C."/>
            <person name="Ezra D."/>
            <person name="Gonzalez J."/>
            <person name="Henrissat B."/>
            <person name="Kuo A."/>
            <person name="Liang C."/>
            <person name="Lipzen A."/>
            <person name="Lutzoni F."/>
            <person name="Magnuson J."/>
            <person name="Mondo S."/>
            <person name="Nolan M."/>
            <person name="Ohm R."/>
            <person name="Pangilinan J."/>
            <person name="Park H.-J."/>
            <person name="Ramirez L."/>
            <person name="Alfaro M."/>
            <person name="Sun H."/>
            <person name="Tritt A."/>
            <person name="Yoshinaga Y."/>
            <person name="Zwiers L.-H."/>
            <person name="Turgeon B."/>
            <person name="Goodwin S."/>
            <person name="Spatafora J."/>
            <person name="Crous P."/>
            <person name="Grigoriev I."/>
        </authorList>
    </citation>
    <scope>NUCLEOTIDE SEQUENCE</scope>
    <source>
        <strain evidence="1">CBS 119925</strain>
    </source>
</reference>
<dbReference type="EMBL" id="MU006564">
    <property type="protein sequence ID" value="KAF2750493.1"/>
    <property type="molecule type" value="Genomic_DNA"/>
</dbReference>
<evidence type="ECO:0000313" key="2">
    <source>
        <dbReference type="Proteomes" id="UP000799440"/>
    </source>
</evidence>
<evidence type="ECO:0000313" key="1">
    <source>
        <dbReference type="EMBL" id="KAF2750493.1"/>
    </source>
</evidence>
<gene>
    <name evidence="1" type="ORF">M011DRAFT_244176</name>
</gene>
<organism evidence="1 2">
    <name type="scientific">Sporormia fimetaria CBS 119925</name>
    <dbReference type="NCBI Taxonomy" id="1340428"/>
    <lineage>
        <taxon>Eukaryota</taxon>
        <taxon>Fungi</taxon>
        <taxon>Dikarya</taxon>
        <taxon>Ascomycota</taxon>
        <taxon>Pezizomycotina</taxon>
        <taxon>Dothideomycetes</taxon>
        <taxon>Pleosporomycetidae</taxon>
        <taxon>Pleosporales</taxon>
        <taxon>Sporormiaceae</taxon>
        <taxon>Sporormia</taxon>
    </lineage>
</organism>
<proteinExistence type="predicted"/>
<accession>A0A6A6VK49</accession>